<keyword evidence="2" id="KW-1185">Reference proteome</keyword>
<protein>
    <submittedName>
        <fullName evidence="1">Uncharacterized protein</fullName>
    </submittedName>
</protein>
<dbReference type="Proteomes" id="UP001156903">
    <property type="component" value="Unassembled WGS sequence"/>
</dbReference>
<dbReference type="RefSeq" id="WP_284308731.1">
    <property type="nucleotide sequence ID" value="NZ_BSPB01000038.1"/>
</dbReference>
<name>A0ABQ6C7Y7_9BURK</name>
<accession>A0ABQ6C7Y7</accession>
<gene>
    <name evidence="1" type="ORF">GCM10007935_33560</name>
</gene>
<organism evidence="1 2">
    <name type="scientific">Hydrogenophaga electricum</name>
    <dbReference type="NCBI Taxonomy" id="1230953"/>
    <lineage>
        <taxon>Bacteria</taxon>
        <taxon>Pseudomonadati</taxon>
        <taxon>Pseudomonadota</taxon>
        <taxon>Betaproteobacteria</taxon>
        <taxon>Burkholderiales</taxon>
        <taxon>Comamonadaceae</taxon>
        <taxon>Hydrogenophaga</taxon>
    </lineage>
</organism>
<evidence type="ECO:0000313" key="1">
    <source>
        <dbReference type="EMBL" id="GLS15919.1"/>
    </source>
</evidence>
<evidence type="ECO:0000313" key="2">
    <source>
        <dbReference type="Proteomes" id="UP001156903"/>
    </source>
</evidence>
<reference evidence="2" key="1">
    <citation type="journal article" date="2019" name="Int. J. Syst. Evol. Microbiol.">
        <title>The Global Catalogue of Microorganisms (GCM) 10K type strain sequencing project: providing services to taxonomists for standard genome sequencing and annotation.</title>
        <authorList>
            <consortium name="The Broad Institute Genomics Platform"/>
            <consortium name="The Broad Institute Genome Sequencing Center for Infectious Disease"/>
            <person name="Wu L."/>
            <person name="Ma J."/>
        </authorList>
    </citation>
    <scope>NUCLEOTIDE SEQUENCE [LARGE SCALE GENOMIC DNA]</scope>
    <source>
        <strain evidence="2">NBRC 109341</strain>
    </source>
</reference>
<dbReference type="EMBL" id="BSPB01000038">
    <property type="protein sequence ID" value="GLS15919.1"/>
    <property type="molecule type" value="Genomic_DNA"/>
</dbReference>
<proteinExistence type="predicted"/>
<comment type="caution">
    <text evidence="1">The sequence shown here is derived from an EMBL/GenBank/DDBJ whole genome shotgun (WGS) entry which is preliminary data.</text>
</comment>
<sequence length="515" mass="55549">MSDEYSGARPTAPGPGGWVPRFGMFAGPGYTGGRVWGSGQVPDAQAWEVRPTGFLDDVTRTHDINYTYVEQTYSGNDAATEAARAQAHWQADKEMLANMLAYQPQNWLEAQYRKAGIQAFVAKADVSYAKHVDVVGEWNRDLAGIDPDFPAMPVTPHGRAVWSAPSLVHAGATYTSTGMEALATSGVNVQVAMLFNPHIQPGNIAAQTVSQQGEASDPQAELDYSRRIMVPQRDPQNLDVFTAEGYVDGKWVTVWYDSDKNDLVRAVFNAGQKESETFYHGAQDRGFAGKKYDHANFTVTRQNYLNGEPAGDPEALPPVKADELPALAESRHTQTIKGLVTQGEAAVYPPAPTAEDRAWQDGQGSLFPAPDPSAARDAGEVVPPTPMPAVPASAAHAPALAARLNHVRQDLGEVLRSAGFSSEQTQQVCAATLNHYTRHAILGAPDRFMLSRDQQHVGVLHNHGLHLSEMPIEVAWRQSEGAHLAEAVRVQGRTEGYAPGVAPEQAGAPLAPARV</sequence>